<proteinExistence type="predicted"/>
<keyword evidence="1" id="KW-0805">Transcription regulation</keyword>
<dbReference type="InterPro" id="IPR011075">
    <property type="entry name" value="TetR_C"/>
</dbReference>
<evidence type="ECO:0000256" key="1">
    <source>
        <dbReference type="ARBA" id="ARBA00023015"/>
    </source>
</evidence>
<dbReference type="OrthoDB" id="4541465at2"/>
<evidence type="ECO:0000256" key="4">
    <source>
        <dbReference type="PROSITE-ProRule" id="PRU00335"/>
    </source>
</evidence>
<dbReference type="SUPFAM" id="SSF48498">
    <property type="entry name" value="Tetracyclin repressor-like, C-terminal domain"/>
    <property type="match status" value="1"/>
</dbReference>
<dbReference type="Pfam" id="PF16925">
    <property type="entry name" value="TetR_C_13"/>
    <property type="match status" value="1"/>
</dbReference>
<dbReference type="AlphaFoldDB" id="A0A433ZST5"/>
<dbReference type="PRINTS" id="PR00455">
    <property type="entry name" value="HTHTETR"/>
</dbReference>
<comment type="caution">
    <text evidence="6">The sequence shown here is derived from an EMBL/GenBank/DDBJ whole genome shotgun (WGS) entry which is preliminary data.</text>
</comment>
<dbReference type="InterPro" id="IPR001647">
    <property type="entry name" value="HTH_TetR"/>
</dbReference>
<reference evidence="6 7" key="1">
    <citation type="submission" date="2017-08" db="EMBL/GenBank/DDBJ databases">
        <title>Draft genome sequence of pheromone producing symbiont Morganella morganii, of the female New Zealand grass grub Costelytra giveni.</title>
        <authorList>
            <person name="Laugraud A."/>
            <person name="Young S.D."/>
            <person name="Hurst M.H."/>
        </authorList>
    </citation>
    <scope>NUCLEOTIDE SEQUENCE [LARGE SCALE GENOMIC DNA]</scope>
    <source>
        <strain evidence="6 7">MMsCG</strain>
    </source>
</reference>
<feature type="domain" description="HTH tetR-type" evidence="5">
    <location>
        <begin position="40"/>
        <end position="100"/>
    </location>
</feature>
<keyword evidence="2 4" id="KW-0238">DNA-binding</keyword>
<evidence type="ECO:0000256" key="2">
    <source>
        <dbReference type="ARBA" id="ARBA00023125"/>
    </source>
</evidence>
<name>A0A433ZST5_MORMO</name>
<dbReference type="EMBL" id="NRQY01000001">
    <property type="protein sequence ID" value="RUT65166.1"/>
    <property type="molecule type" value="Genomic_DNA"/>
</dbReference>
<dbReference type="InterPro" id="IPR009057">
    <property type="entry name" value="Homeodomain-like_sf"/>
</dbReference>
<dbReference type="PROSITE" id="PS50977">
    <property type="entry name" value="HTH_TETR_2"/>
    <property type="match status" value="1"/>
</dbReference>
<dbReference type="GO" id="GO:0003677">
    <property type="term" value="F:DNA binding"/>
    <property type="evidence" value="ECO:0007669"/>
    <property type="project" value="UniProtKB-UniRule"/>
</dbReference>
<accession>A0A433ZST5</accession>
<feature type="DNA-binding region" description="H-T-H motif" evidence="4">
    <location>
        <begin position="63"/>
        <end position="82"/>
    </location>
</feature>
<protein>
    <submittedName>
        <fullName evidence="6">TetR family transcriptional regulator</fullName>
    </submittedName>
</protein>
<sequence>MVFTRQPVYIISYDRGKDVMTAEIIKPKRGRPPKNHNAGADVKKMLIRSGMEMFTEKGYMTSDINGILKKVGVPKGSFYYYFDSKEQFGLEIMRNYDSYFSRLLDKCLSDTTLPPPERLRVFYRTAKAGMEKYHWQRGCLVGNLGQEVASLPAGYCEILDNIITGWQKKVEICLLEAQKQQLISGKTDCRQMAAFFWTGWEGAVMRAKLTRNSEPLDLFIAVFMAQILADKT</sequence>
<dbReference type="InterPro" id="IPR036271">
    <property type="entry name" value="Tet_transcr_reg_TetR-rel_C_sf"/>
</dbReference>
<evidence type="ECO:0000313" key="7">
    <source>
        <dbReference type="Proteomes" id="UP000286908"/>
    </source>
</evidence>
<evidence type="ECO:0000313" key="6">
    <source>
        <dbReference type="EMBL" id="RUT65166.1"/>
    </source>
</evidence>
<dbReference type="PANTHER" id="PTHR47506">
    <property type="entry name" value="TRANSCRIPTIONAL REGULATORY PROTEIN"/>
    <property type="match status" value="1"/>
</dbReference>
<dbReference type="SUPFAM" id="SSF46689">
    <property type="entry name" value="Homeodomain-like"/>
    <property type="match status" value="1"/>
</dbReference>
<keyword evidence="3" id="KW-0804">Transcription</keyword>
<evidence type="ECO:0000256" key="3">
    <source>
        <dbReference type="ARBA" id="ARBA00023163"/>
    </source>
</evidence>
<dbReference type="Proteomes" id="UP000286908">
    <property type="component" value="Unassembled WGS sequence"/>
</dbReference>
<dbReference type="PANTHER" id="PTHR47506:SF6">
    <property type="entry name" value="HTH-TYPE TRANSCRIPTIONAL REPRESSOR NEMR"/>
    <property type="match status" value="1"/>
</dbReference>
<dbReference type="Pfam" id="PF00440">
    <property type="entry name" value="TetR_N"/>
    <property type="match status" value="1"/>
</dbReference>
<evidence type="ECO:0000259" key="5">
    <source>
        <dbReference type="PROSITE" id="PS50977"/>
    </source>
</evidence>
<dbReference type="Gene3D" id="1.10.357.10">
    <property type="entry name" value="Tetracycline Repressor, domain 2"/>
    <property type="match status" value="1"/>
</dbReference>
<gene>
    <name evidence="6" type="ORF">CKG00_01150</name>
</gene>
<organism evidence="6 7">
    <name type="scientific">Morganella morganii</name>
    <name type="common">Proteus morganii</name>
    <dbReference type="NCBI Taxonomy" id="582"/>
    <lineage>
        <taxon>Bacteria</taxon>
        <taxon>Pseudomonadati</taxon>
        <taxon>Pseudomonadota</taxon>
        <taxon>Gammaproteobacteria</taxon>
        <taxon>Enterobacterales</taxon>
        <taxon>Morganellaceae</taxon>
        <taxon>Morganella</taxon>
    </lineage>
</organism>